<sequence>SVVAESLTFIAAAKSPVFAEEPGPEKLIPAVVEEAPSSEESTAKEDVPVIAEESEAVVIGDEVSDDADKAESQEPAPQEPLAAAPQESSEEETVLVEAAFAEGSPDEKTEEVPLAVAVETESPEQNILEDPATPEELIPVIPLEASEDEASEGNVAEEAAPEESLLTVPDDSTAVVEEEPLPVTPQEEELVVLIPAELEIEEAGQEEHAAEETAPEEPAVVVIVEPTIEVPAPEDPILIIPLEDQEEDAPEDITEEEEEEVVQSDPLPEKAAQEEDTAPRESEAGDSDGEILVTSVTETPSESETLETALDKGEEVPAAATEAHVATIEAVTAPGPAVTDAEAEIIPASVEDGNGTSTESYGEDLNTALTLIEDRPVAVIFFVDFAGTFLIFFVLLPPVVGICIKLSLFMAAQMAAAHRPIMLTDESEQGVWATRVIPKGKRFGPFVGEKKKRSQVTSNVYMWEVYFPARGWMCVDATDPMKGNWLRYVNWARSSEEQNLFPLEINRAIYYKVLRPIGPGEELLVWYTVEDNPEITAALEEERASSLSRKNSPRAKRARRKLLERARQAGLGGFKKVSVIEPTVKDMWDGEDGLKEEDERPSTLGPSQELQETHPMASTDHRDVEDVSSVMTDRGNGDEEEEEDEEEDADDLEESSEVLQQTAQHSPVANSMQNKQHGPLLTRGERSHTDSQGKLESSSLAGQEPEVDPDLDLDPDPDGDLEGDPHGESFPCQHCERHFSTRQGLERHNHIHAITNQQTQLFKCRYCSKSFGSQVGRRRHERRHESGPKKRSSSLAGTASLLSPGVHTDGSSPDCTSPSSHYIAIGSQFTGVPLHNSEVQRKDFGPHADRPFILDENGESKELHPCKYCNKAFGTHTNMRRHQRRIHERHLLPKGVRRKGMLLQEASVQQKQQQQPDESPSTSPPPVYVPSADTEDEVDRDDYAVDISKNISENLSFYIDGKIVSTSSVSSCEVIEVDSRSAALFGLDTVIISPNQINQALKVEGRAKQVSNVGQPAAKRRTSTPPLVPSLKVETETASFTASSSSSSSSTSSTSSSSNLLVGGLFQQASDSSAFQREKTVYLSPKLKQLLQTQDVQKSTITLITESHRLASPLSVTSLPGASGRFKRRTASPPSSPQLSPVCKTESCKAEVVSSYTLKVPKLESHSVSPPGSLLDKEDGDVPGNNTHGQTSSSSGGNSCNQQPLDLSSSVSRRNDGLNKILGDSALDLSFHRKSTVESELKGSPAPQPLIKKRKPNTSMLEKVLMNEYVGLPLPGDEGLSCFHSRSPNVASESAHPSPPSLTPVTMNPSSPGTSSMTSPTPPPPVLPTIPSPPTLPSSPLSPPSDSSSLRPLPVLSPKMSPRPVEHKPPSDLEEMLSAEDNKDEDENHNLEPLDSPNTPFKDPPNISATSSPPEQTTVDLPNTEENVSLTTAGNSLLNGKINQNHDSVTEKSLAALSSQPESPSSSTSPPPESHDLSPTLVSLSPLQIKVKEEPQQCEDELSFMNHAPQDGVDSSPRPAATDKTSEAEEADLTYCKTFVCNVCEEPFSSIKELTGHIAEHATDWPFKCEFCVQLFGDVPALLAHRTTLHGVGRIFVCSVCSKEFAFLCNLQQHQKDLHPNETCSHTTVESGKLRPQNYTDPSRAKEESSPSTPAPETTDDAAPRSDADLAKEEPDVNGNHMEDRAEDPNEELYTTIKIMASEGGKPKAPDVRLGINQHYPSYKPPPFPYHSRSHAGSVASATNFTTHNIPQTFSTAIRCTKCGNSFDNMPELHKHILACANASDKKRYTPKKNPIPLKQIVKSPNGVVSPTAATAGHSAFRRMGQPKRLNFNQDTGKTKMSALSKKKNQLVQKAISQKNKTATIAKKANVKVEEEQASNVCPHCSREFTYPASLNKHMVVSCPKKPVVKKGKKGLAEVKKETASGADKTLNLRKKASDCEIPQTELGAKSKALGKTRARSSGAGDLEPPHTSRGKTAATLGRLKRPASFPAPASASKKTKKGKVRSLPPTPSAPDTPSDTAQQRPAMRMQRMGKEAAPKRLAEAKSPPQQQQLKKEERFSLRTRDRVGGPVTRSLQMANTAPAEVKTDEPPIQELKETQVRRCPYFVLSVFIWPREIIQAGGADEVSHVDIVELFLGTRSVSCYRGGRGHRQLASCGEICIYFGSGVLVREVDIGQTSLSTRIESEGEEEEGGREGGRFDFYLTKKPRSPIVSPLLLLFPSTQPVWSRRGLSACTDEARDQSAGRATVPTAPLPAPPPCITLPHTCKPKCSHRHTFRELSLWCAYTTDKQAGRHTPSHYQCGVQFCSHRCEQQGAVFRSSSSSSSSGSRRAGPEESTCASGTAMEDTLTCSHATFSQVCLDARDSSCKPINISPLTDRQLLTDRRRGKPRLSVCVRVGFSFSPTKLSFASFAAVQSLNSLNDQIAQFMVTRPCNLADEDEAFIPGERDTLRKSMTLMRHLLMDAQHRSPITEHHSGSDRGGHSSQSRPYRYHCRYPREVLKSPSRTMESPVGALSSTPTQGLRAGQVLCTAVRPVGTNNSKRPIPDPKAQGSDPLDHREPKPKLCVEVSPTISSRYLSTSRTSSGSFPPSEVTFHGPMARVLVQGLGCIEAPSHDCHPNHIALALMDLPVGGEPTGKILKMMEDNKQLAQRIDGAIQSASQEVTNLRSELSATSRRLAELGASSPPALENHHQHNHHDDSLHYRGPLAEVTEVPPWMPAGDGTPSVWVADGRSAITMRPLIETLKDPQCELNRYKHPLIPLTVKSCCPERGGSLLDPAEAAGMGVARLACVKRALINSQACKGIEVRKTSHILQSSPTRSDNIKELSQACCCHRRSFYQRQERRWHKELEEFVLYPSVHHRQKTVVTDMCYPTEISSLMDFGTPDCSLGKGRAGRPLITGGSIPTSSCPHVGASLGKRLKLAMVGQHVVAHYHGCLYKQPGPKDGKLSFCTLSSLIPLLHTLNSPILSFSLLSPSVLLREEVAQLQEEVHLLRQMKDVLSKDLEDTQGGCSANLLSATELRVQLGEKEQELDRAKEALQAMKADRKRLKVEKADLVSQMQQLYTTLESREEQLREFIRNYDQHRKESEDAVKALAKEKDMLEREKWDLRRQTKEATEQANILRTQMDMKENRVKELEAELTMAKQSLATLTKDVPKRHSLAMPTEPVVNGSQEWVMQADLPLTAAIRQSQQTLYHGHTTDRQAVVRISPCHSRQPSVISDASAADGDRSSTPSDINSPRHRTHSLCNSMEDLEDQKRKKKKEKMTLGSLSRVFARGKQRKSLDPGLFDDSDSLTQQSLSDGEEQLDRLQQAELTRNTCMSLWRAGAVQAWLEVVMGMPMYIRACSENVKSGKVLLGLTDEDLELGLGITNPIHRRKLRLAIEDYRRAEGDHGLSKASEMEHHWVATSWLSDVGLPQYSQTFQTHLVDGRVLNSLSRRDLERFLNITDQYHQTSLLLAIQLLQMLNFDKEALQARRAKCEHQDRDPIVWTCHRVMKWIRDIDLKEYADNLQGKGIHGAVMALDPSFDTDAMAKALGIPSNKHMLHRHLYEEMKSLALPHSSTEQSGEGIGSSSPVAVNRFAEERVSMRRSA</sequence>
<dbReference type="Proteomes" id="UP000831701">
    <property type="component" value="Chromosome 7"/>
</dbReference>
<gene>
    <name evidence="1" type="ORF">L3Q82_024768</name>
</gene>
<evidence type="ECO:0000313" key="2">
    <source>
        <dbReference type="Proteomes" id="UP000831701"/>
    </source>
</evidence>
<dbReference type="EMBL" id="CM041537">
    <property type="protein sequence ID" value="KAI3369958.1"/>
    <property type="molecule type" value="Genomic_DNA"/>
</dbReference>
<feature type="non-terminal residue" evidence="1">
    <location>
        <position position="1"/>
    </location>
</feature>
<protein>
    <submittedName>
        <fullName evidence="1">Uncharacterized protein</fullName>
    </submittedName>
</protein>
<feature type="non-terminal residue" evidence="1">
    <location>
        <position position="3591"/>
    </location>
</feature>
<proteinExistence type="predicted"/>
<name>A0ACB8WR81_9TELE</name>
<comment type="caution">
    <text evidence="1">The sequence shown here is derived from an EMBL/GenBank/DDBJ whole genome shotgun (WGS) entry which is preliminary data.</text>
</comment>
<organism evidence="1 2">
    <name type="scientific">Scortum barcoo</name>
    <name type="common">barcoo grunter</name>
    <dbReference type="NCBI Taxonomy" id="214431"/>
    <lineage>
        <taxon>Eukaryota</taxon>
        <taxon>Metazoa</taxon>
        <taxon>Chordata</taxon>
        <taxon>Craniata</taxon>
        <taxon>Vertebrata</taxon>
        <taxon>Euteleostomi</taxon>
        <taxon>Actinopterygii</taxon>
        <taxon>Neopterygii</taxon>
        <taxon>Teleostei</taxon>
        <taxon>Neoteleostei</taxon>
        <taxon>Acanthomorphata</taxon>
        <taxon>Eupercaria</taxon>
        <taxon>Centrarchiformes</taxon>
        <taxon>Terapontoidei</taxon>
        <taxon>Terapontidae</taxon>
        <taxon>Scortum</taxon>
    </lineage>
</organism>
<keyword evidence="2" id="KW-1185">Reference proteome</keyword>
<reference evidence="1" key="1">
    <citation type="submission" date="2022-04" db="EMBL/GenBank/DDBJ databases">
        <title>Jade perch genome.</title>
        <authorList>
            <person name="Chao B."/>
        </authorList>
    </citation>
    <scope>NUCLEOTIDE SEQUENCE</scope>
    <source>
        <strain evidence="1">CB-2022</strain>
    </source>
</reference>
<accession>A0ACB8WR81</accession>
<evidence type="ECO:0000313" key="1">
    <source>
        <dbReference type="EMBL" id="KAI3369958.1"/>
    </source>
</evidence>